<dbReference type="PANTHER" id="PTHR34222:SF99">
    <property type="entry name" value="PROTEIN, PUTATIVE-RELATED"/>
    <property type="match status" value="1"/>
</dbReference>
<name>A0ABQ8HVM4_9ROSI</name>
<evidence type="ECO:0000313" key="1">
    <source>
        <dbReference type="EMBL" id="KAH7568313.1"/>
    </source>
</evidence>
<organism evidence="1 2">
    <name type="scientific">Xanthoceras sorbifolium</name>
    <dbReference type="NCBI Taxonomy" id="99658"/>
    <lineage>
        <taxon>Eukaryota</taxon>
        <taxon>Viridiplantae</taxon>
        <taxon>Streptophyta</taxon>
        <taxon>Embryophyta</taxon>
        <taxon>Tracheophyta</taxon>
        <taxon>Spermatophyta</taxon>
        <taxon>Magnoliopsida</taxon>
        <taxon>eudicotyledons</taxon>
        <taxon>Gunneridae</taxon>
        <taxon>Pentapetalae</taxon>
        <taxon>rosids</taxon>
        <taxon>malvids</taxon>
        <taxon>Sapindales</taxon>
        <taxon>Sapindaceae</taxon>
        <taxon>Xanthoceroideae</taxon>
        <taxon>Xanthoceras</taxon>
    </lineage>
</organism>
<keyword evidence="2" id="KW-1185">Reference proteome</keyword>
<comment type="caution">
    <text evidence="1">The sequence shown here is derived from an EMBL/GenBank/DDBJ whole genome shotgun (WGS) entry which is preliminary data.</text>
</comment>
<gene>
    <name evidence="1" type="ORF">JRO89_XS07G0274800</name>
</gene>
<proteinExistence type="predicted"/>
<dbReference type="Proteomes" id="UP000827721">
    <property type="component" value="Unassembled WGS sequence"/>
</dbReference>
<sequence>MTGKGETQNSVKPKANKFNNPNDPLYLYHSDQPGLDSMTIGAYYTKLKGLWDERDALCCIPTCTCGIMKEVLQFQQNQKTMKFLIELNEVYSVVQGQILLMDLLPTVNKAHSLILQDERQRGISKGGTPTIEASAFAVKNNFRNSEK</sequence>
<evidence type="ECO:0000313" key="2">
    <source>
        <dbReference type="Proteomes" id="UP000827721"/>
    </source>
</evidence>
<accession>A0ABQ8HVM4</accession>
<dbReference type="PANTHER" id="PTHR34222">
    <property type="entry name" value="GAG_PRE-INTEGRS DOMAIN-CONTAINING PROTEIN"/>
    <property type="match status" value="1"/>
</dbReference>
<protein>
    <submittedName>
        <fullName evidence="1">Uncharacterized protein</fullName>
    </submittedName>
</protein>
<reference evidence="1 2" key="1">
    <citation type="submission" date="2021-02" db="EMBL/GenBank/DDBJ databases">
        <title>Plant Genome Project.</title>
        <authorList>
            <person name="Zhang R.-G."/>
        </authorList>
    </citation>
    <scope>NUCLEOTIDE SEQUENCE [LARGE SCALE GENOMIC DNA]</scope>
    <source>
        <tissue evidence="1">Leaves</tissue>
    </source>
</reference>
<dbReference type="EMBL" id="JAFEMO010000007">
    <property type="protein sequence ID" value="KAH7568313.1"/>
    <property type="molecule type" value="Genomic_DNA"/>
</dbReference>